<gene>
    <name evidence="2" type="ORF">OESDEN_11754</name>
</gene>
<feature type="compositionally biased region" description="Polar residues" evidence="1">
    <location>
        <begin position="33"/>
        <end position="49"/>
    </location>
</feature>
<accession>A0A0B1SX05</accession>
<protein>
    <submittedName>
        <fullName evidence="2">Uncharacterized protein</fullName>
    </submittedName>
</protein>
<reference evidence="2 3" key="1">
    <citation type="submission" date="2014-03" db="EMBL/GenBank/DDBJ databases">
        <title>Draft genome of the hookworm Oesophagostomum dentatum.</title>
        <authorList>
            <person name="Mitreva M."/>
        </authorList>
    </citation>
    <scope>NUCLEOTIDE SEQUENCE [LARGE SCALE GENOMIC DNA]</scope>
    <source>
        <strain evidence="2 3">OD-Hann</strain>
    </source>
</reference>
<dbReference type="Proteomes" id="UP000053660">
    <property type="component" value="Unassembled WGS sequence"/>
</dbReference>
<evidence type="ECO:0000313" key="2">
    <source>
        <dbReference type="EMBL" id="KHJ88451.1"/>
    </source>
</evidence>
<proteinExistence type="predicted"/>
<dbReference type="OrthoDB" id="5874182at2759"/>
<dbReference type="EMBL" id="KN555787">
    <property type="protein sequence ID" value="KHJ88451.1"/>
    <property type="molecule type" value="Genomic_DNA"/>
</dbReference>
<evidence type="ECO:0000313" key="3">
    <source>
        <dbReference type="Proteomes" id="UP000053660"/>
    </source>
</evidence>
<feature type="region of interest" description="Disordered" evidence="1">
    <location>
        <begin position="32"/>
        <end position="56"/>
    </location>
</feature>
<sequence>MIVNVCASSISREPLIHTTLYSTYYYTEKRASTKSNKTVVNRKQSQKQPPATEALSPKVRQVSAFATSELFRPCPSKELAAMQSLFYSKLI</sequence>
<evidence type="ECO:0000256" key="1">
    <source>
        <dbReference type="SAM" id="MobiDB-lite"/>
    </source>
</evidence>
<organism evidence="2 3">
    <name type="scientific">Oesophagostomum dentatum</name>
    <name type="common">Nodular worm</name>
    <dbReference type="NCBI Taxonomy" id="61180"/>
    <lineage>
        <taxon>Eukaryota</taxon>
        <taxon>Metazoa</taxon>
        <taxon>Ecdysozoa</taxon>
        <taxon>Nematoda</taxon>
        <taxon>Chromadorea</taxon>
        <taxon>Rhabditida</taxon>
        <taxon>Rhabditina</taxon>
        <taxon>Rhabditomorpha</taxon>
        <taxon>Strongyloidea</taxon>
        <taxon>Strongylidae</taxon>
        <taxon>Oesophagostomum</taxon>
    </lineage>
</organism>
<dbReference type="AlphaFoldDB" id="A0A0B1SX05"/>
<keyword evidence="3" id="KW-1185">Reference proteome</keyword>
<name>A0A0B1SX05_OESDE</name>